<dbReference type="Proteomes" id="UP000745663">
    <property type="component" value="Unassembled WGS sequence"/>
</dbReference>
<protein>
    <submittedName>
        <fullName evidence="1">Uncharacterized protein</fullName>
    </submittedName>
</protein>
<sequence>MSKNLEERDPLATEIISRIEDLWVSTPDDTAIALIHAGMQLLARNHPAKLTGEDKQRIKENYPQATVELMSKRSMTDTGVVMSVFAALTHARIAIDYNPASHVKSIKDLDFEHEDQLGEVNAIIMSAYDSALGKGISAFGVTAIMVLIAVVRGLQAGVHPYQITRPLLDGLDKAISSPGGPKPIDENMILETLMRQMGISRQTAKQYMELAKKQIAQE</sequence>
<evidence type="ECO:0000313" key="1">
    <source>
        <dbReference type="EMBL" id="MBM5459043.1"/>
    </source>
</evidence>
<gene>
    <name evidence="1" type="ORF">H8F21_15855</name>
</gene>
<accession>A0ABS2BZI9</accession>
<comment type="caution">
    <text evidence="1">The sequence shown here is derived from an EMBL/GenBank/DDBJ whole genome shotgun (WGS) entry which is preliminary data.</text>
</comment>
<evidence type="ECO:0000313" key="2">
    <source>
        <dbReference type="Proteomes" id="UP000745663"/>
    </source>
</evidence>
<proteinExistence type="predicted"/>
<organism evidence="1 2">
    <name type="scientific">Pseudomonas arcuscaelestis</name>
    <dbReference type="NCBI Taxonomy" id="2710591"/>
    <lineage>
        <taxon>Bacteria</taxon>
        <taxon>Pseudomonadati</taxon>
        <taxon>Pseudomonadota</taxon>
        <taxon>Gammaproteobacteria</taxon>
        <taxon>Pseudomonadales</taxon>
        <taxon>Pseudomonadaceae</taxon>
        <taxon>Pseudomonas</taxon>
    </lineage>
</organism>
<keyword evidence="2" id="KW-1185">Reference proteome</keyword>
<dbReference type="RefSeq" id="WP_203584951.1">
    <property type="nucleotide sequence ID" value="NZ_JACOPV010000009.1"/>
</dbReference>
<name>A0ABS2BZI9_9PSED</name>
<reference evidence="1 2" key="1">
    <citation type="submission" date="2020-08" db="EMBL/GenBank/DDBJ databases">
        <title>Description of novel Pseudomonas species.</title>
        <authorList>
            <person name="Duman M."/>
            <person name="Mulet M."/>
            <person name="Altun S."/>
            <person name="Saticioglu I.B."/>
            <person name="Lalucat J."/>
            <person name="Garcia-Valdes E."/>
        </authorList>
    </citation>
    <scope>NUCLEOTIDE SEQUENCE [LARGE SCALE GENOMIC DNA]</scope>
    <source>
        <strain evidence="1 2">P66</strain>
    </source>
</reference>
<dbReference type="EMBL" id="JACOPV010000009">
    <property type="protein sequence ID" value="MBM5459043.1"/>
    <property type="molecule type" value="Genomic_DNA"/>
</dbReference>